<dbReference type="GO" id="GO:0000166">
    <property type="term" value="F:nucleotide binding"/>
    <property type="evidence" value="ECO:0007669"/>
    <property type="project" value="InterPro"/>
</dbReference>
<dbReference type="InterPro" id="IPR030559">
    <property type="entry name" value="PolZ_Rev3"/>
</dbReference>
<dbReference type="Gene3D" id="1.10.132.60">
    <property type="entry name" value="DNA polymerase family B, C-terminal domain"/>
    <property type="match status" value="2"/>
</dbReference>
<evidence type="ECO:0000256" key="2">
    <source>
        <dbReference type="ARBA" id="ARBA00012417"/>
    </source>
</evidence>
<dbReference type="InterPro" id="IPR023211">
    <property type="entry name" value="DNA_pol_palm_dom_sf"/>
</dbReference>
<evidence type="ECO:0000256" key="1">
    <source>
        <dbReference type="ARBA" id="ARBA00005755"/>
    </source>
</evidence>
<feature type="domain" description="DNA-directed DNA polymerase family B multifunctional" evidence="10">
    <location>
        <begin position="1278"/>
        <end position="1483"/>
    </location>
</feature>
<dbReference type="EC" id="2.7.7.7" evidence="2"/>
<dbReference type="GeneID" id="39869478"/>
<dbReference type="Pfam" id="PF24055">
    <property type="entry name" value="POL3_N"/>
    <property type="match status" value="1"/>
</dbReference>
<dbReference type="InterPro" id="IPR042087">
    <property type="entry name" value="DNA_pol_B_thumb"/>
</dbReference>
<dbReference type="PANTHER" id="PTHR45812:SF1">
    <property type="entry name" value="DNA POLYMERASE ZETA CATALYTIC SUBUNIT"/>
    <property type="match status" value="1"/>
</dbReference>
<dbReference type="GO" id="GO:0003887">
    <property type="term" value="F:DNA-directed DNA polymerase activity"/>
    <property type="evidence" value="ECO:0007669"/>
    <property type="project" value="UniProtKB-KW"/>
</dbReference>
<dbReference type="OrthoDB" id="2414538at2759"/>
<dbReference type="VEuPathDB" id="PlasmoDB:PmUG01_10047800"/>
<sequence>MNIIEKPTAFFICKFLFFYYIYKKPSFPFDSLRCKINNKKIPHVCIIQILGLSYYGQSVCLYIHDFFPFFYVLIPPEEKANSKLELEICEFLEGEYGKIKKNKRENVCIYNIERVKKKCIYGYNEEPEDFLKIYLLYPNTIYYFASLLKKNIFKNRVWELYEVHINYMLHFLCMKNIYGCSEIYIDKNILFRKEFFNEINFKCFMEEEKWNLQKAYSIENIKRNKYLDVEAPFFFTSKTTNVNFSNLKRETLYDIECDIKHEHILNDRIYSYEFEKHKIKWKQELNFDLPVKYLDSFSKLWIKEKKRCKNVNPDLVRSIFNFEDFDRDLNFASFDILTERTKNTFGEFLKFMKRENQEREEVNMISEGKDGGMNLELEVVSEGNKKNIYFGEAKLISEGKEAGIYLEEAQYIKENIETNVYLKKEGMEEVSSICYEGTNKNDFNAGNKYGMNLSNKNYKELAPINLTQTYALNDEKRKCIASFEINNKRKDIIRYVYKKEPPKIKECYATYNNLSITRMKEMEKNHVNNNNCEHKFHQNEHSAKNEVVGLNNEKKKKRKKEKEKKINIKYGNIFFLEILTEIKIENYDMSNYNDDEIKAVFYLTRDERLLNYHDEYNNCIGIIATQPFPDISFHFDKVNEDIEKKKKKYKRPLKQCTTLTTCNNGVRICKDHFILTGEEEEDNQENETSHERGKKNGRSNDFIGYSNEEKLFPFPVDYSRINLCIVENEEELIKKLVDKINFYSPLSIVSYENDKYNISYLNQRCLALNMGNFYMRISKLNDQKNFTDFNNSYNKNIKGKIIESLYKLSNVANTSFENLCKHYLNINIPTISKYTLYYWYSYEKKEGSSNSFYPRNNKNVLSKENNSNRVYFPFRYITVRYFLMKIHFLYLIYDKIGFLKKKMNFCKYLHVDLLSLINRGSQYIIESFLLKISMKYDYVLYSPSNKDIFDQRPILHTPLVLQPKSSINFFPLLVFDFQSLYPSIVIAFNICYSTCIGTLSLKKKAMGKWGQTDKEKNSPMKNNKKREKINLYSNDSPIFLGSRRQMNEVGFCESISHVYNNKVNLTEGISTAVNSSNNIYLPERIINSENVPYNDKMNHVRGNCKSFQQGGCNFFNCNLDKEFNNANNKASNNNANNNASNNNANNNASNNNANNNASNNNANNNASNNNANNNASNNNANNNASNNNANNNASNNNANNNASNNNTHNSNTHNSNTHDSNTRNSNTHNSNTRNSNTRNSNTNKDDDASDDETSFEFIRLGVKKKAPNVRKIIKNLTSKEIIITSNNTMYVKKNKRKGICTLFLEDLLKTRIMLKRCINIYDKTTAKRLIERMEKLKMILNVATGYIGANFSGRMPCVDISESIISIGKNFLLYIIEYIKENYKFIKVLYGDTDSIFLIIETDDINYTFKVARDILYNVNSILPPPMYLNFEKVYCPSLLMTKKRYFGFAYKNEKEEKPTLDLKGVESIRSDQCNLVKIVLIQIYFIFYYFKNNCYFSHCCCCCYLCRNFFPNFICSCKESNVHKTYPCILSKMLEVVLCMYKKIIFPINDINTSIRTINSNEEDDKVTLYKQFTDLLNYEEHNVLLKMMHFLYKQKYSFLMYLFINFNESIFKKEIENILKENYEKIRNQKNDCCLKNPHNILKTCLCIKEINENIKCGENKCFCNIKQALFFHHNRSNDNNVKSVFTMKIFYSHLLLNIKEVIRNFFTKIYDNQISYDDFIIYKKVKLGTYKGEMEGNKRKVPLPPQAIVAKKLLKIYPLLLITYKEKIPFIITKKLKGDKIYNSVSHPSFIRGIQKTCYGDVTNFDSNSVDTKSARGEKEKEDVLKATFVLKSEATTGEVAKDEAVEGKASNVVKYNEHNYDRDAHGPREGNKIIPRECFFKKKKKLKEINFDYYIQNLIIPPLKRMLDLLPFHSVNLEEIFYKTKRKYNWNKANLEMFQKNFEGGEKQSLKDNGYVMKNNNLIINILKGKNGYLKENKGAEKINNNNEEEEEKKKTEKWRSNNNIICKKKIKIKIDEEENLKIRKQIINSYVEMSKSQNMMKHLNNICLVCANSEMEALACQYSVHCKVYFKKIILQENISRNQDAIKRLEGK</sequence>
<feature type="compositionally biased region" description="Low complexity" evidence="9">
    <location>
        <begin position="1128"/>
        <end position="1242"/>
    </location>
</feature>
<dbReference type="RefSeq" id="XP_028862251.1">
    <property type="nucleotide sequence ID" value="XM_029005686.1"/>
</dbReference>
<dbReference type="InterPro" id="IPR036397">
    <property type="entry name" value="RNaseH_sf"/>
</dbReference>
<evidence type="ECO:0000313" key="13">
    <source>
        <dbReference type="Proteomes" id="UP000219813"/>
    </source>
</evidence>
<gene>
    <name evidence="12" type="primary">PmUG01_10047800</name>
    <name evidence="12" type="ORF">PMUG01_10047800</name>
</gene>
<evidence type="ECO:0000259" key="10">
    <source>
        <dbReference type="Pfam" id="PF00136"/>
    </source>
</evidence>
<comment type="catalytic activity">
    <reaction evidence="7">
        <text>DNA(n) + a 2'-deoxyribonucleoside 5'-triphosphate = DNA(n+1) + diphosphate</text>
        <dbReference type="Rhea" id="RHEA:22508"/>
        <dbReference type="Rhea" id="RHEA-COMP:17339"/>
        <dbReference type="Rhea" id="RHEA-COMP:17340"/>
        <dbReference type="ChEBI" id="CHEBI:33019"/>
        <dbReference type="ChEBI" id="CHEBI:61560"/>
        <dbReference type="ChEBI" id="CHEBI:173112"/>
        <dbReference type="EC" id="2.7.7.7"/>
    </reaction>
</comment>
<dbReference type="InterPro" id="IPR006134">
    <property type="entry name" value="DNA-dir_DNA_pol_B_multi_dom"/>
</dbReference>
<dbReference type="Gene3D" id="3.30.420.10">
    <property type="entry name" value="Ribonuclease H-like superfamily/Ribonuclease H"/>
    <property type="match status" value="1"/>
</dbReference>
<dbReference type="OMA" id="CIYNIER"/>
<evidence type="ECO:0000259" key="11">
    <source>
        <dbReference type="Pfam" id="PF24055"/>
    </source>
</evidence>
<dbReference type="GO" id="GO:0000724">
    <property type="term" value="P:double-strand break repair via homologous recombination"/>
    <property type="evidence" value="ECO:0007669"/>
    <property type="project" value="TreeGrafter"/>
</dbReference>
<dbReference type="SUPFAM" id="SSF56672">
    <property type="entry name" value="DNA/RNA polymerases"/>
    <property type="match status" value="1"/>
</dbReference>
<feature type="coiled-coil region" evidence="8">
    <location>
        <begin position="1977"/>
        <end position="2004"/>
    </location>
</feature>
<evidence type="ECO:0000256" key="7">
    <source>
        <dbReference type="ARBA" id="ARBA00049244"/>
    </source>
</evidence>
<evidence type="ECO:0000256" key="4">
    <source>
        <dbReference type="ARBA" id="ARBA00022695"/>
    </source>
</evidence>
<organism evidence="12 13">
    <name type="scientific">Plasmodium malariae</name>
    <dbReference type="NCBI Taxonomy" id="5858"/>
    <lineage>
        <taxon>Eukaryota</taxon>
        <taxon>Sar</taxon>
        <taxon>Alveolata</taxon>
        <taxon>Apicomplexa</taxon>
        <taxon>Aconoidasida</taxon>
        <taxon>Haemosporida</taxon>
        <taxon>Plasmodiidae</taxon>
        <taxon>Plasmodium</taxon>
        <taxon>Plasmodium (Plasmodium)</taxon>
    </lineage>
</organism>
<feature type="region of interest" description="Disordered" evidence="9">
    <location>
        <begin position="1128"/>
        <end position="1250"/>
    </location>
</feature>
<reference evidence="12 13" key="1">
    <citation type="submission" date="2016-06" db="EMBL/GenBank/DDBJ databases">
        <authorList>
            <consortium name="Pathogen Informatics"/>
        </authorList>
    </citation>
    <scope>NUCLEOTIDE SEQUENCE [LARGE SCALE GENOMIC DNA]</scope>
</reference>
<keyword evidence="8" id="KW-0175">Coiled coil</keyword>
<evidence type="ECO:0000256" key="5">
    <source>
        <dbReference type="ARBA" id="ARBA00022723"/>
    </source>
</evidence>
<dbReference type="KEGG" id="pmal:PMUG01_10047800"/>
<evidence type="ECO:0000313" key="12">
    <source>
        <dbReference type="EMBL" id="SCN45251.1"/>
    </source>
</evidence>
<feature type="domain" description="DNA-directed DNA polymerase family B multifunctional" evidence="10">
    <location>
        <begin position="915"/>
        <end position="1004"/>
    </location>
</feature>
<evidence type="ECO:0000256" key="9">
    <source>
        <dbReference type="SAM" id="MobiDB-lite"/>
    </source>
</evidence>
<dbReference type="GO" id="GO:0042276">
    <property type="term" value="P:error-prone translesion synthesis"/>
    <property type="evidence" value="ECO:0007669"/>
    <property type="project" value="TreeGrafter"/>
</dbReference>
<dbReference type="GO" id="GO:0046872">
    <property type="term" value="F:metal ion binding"/>
    <property type="evidence" value="ECO:0007669"/>
    <property type="project" value="UniProtKB-KW"/>
</dbReference>
<dbReference type="PROSITE" id="PS00116">
    <property type="entry name" value="DNA_POLYMERASE_B"/>
    <property type="match status" value="1"/>
</dbReference>
<dbReference type="Pfam" id="PF00136">
    <property type="entry name" value="DNA_pol_B"/>
    <property type="match status" value="2"/>
</dbReference>
<dbReference type="InterPro" id="IPR056435">
    <property type="entry name" value="DPOD/Z_N"/>
</dbReference>
<keyword evidence="13" id="KW-1185">Reference proteome</keyword>
<dbReference type="InterPro" id="IPR017964">
    <property type="entry name" value="DNA-dir_DNA_pol_B_CS"/>
</dbReference>
<protein>
    <recommendedName>
        <fullName evidence="2">DNA-directed DNA polymerase</fullName>
        <ecNumber evidence="2">2.7.7.7</ecNumber>
    </recommendedName>
</protein>
<keyword evidence="6" id="KW-0239">DNA-directed DNA polymerase</keyword>
<dbReference type="SUPFAM" id="SSF53098">
    <property type="entry name" value="Ribonuclease H-like"/>
    <property type="match status" value="1"/>
</dbReference>
<accession>A0A1D3RJ92</accession>
<proteinExistence type="inferred from homology"/>
<dbReference type="SMART" id="SM00486">
    <property type="entry name" value="POLBc"/>
    <property type="match status" value="1"/>
</dbReference>
<keyword evidence="3" id="KW-0808">Transferase</keyword>
<keyword evidence="5" id="KW-0479">Metal-binding</keyword>
<feature type="region of interest" description="Disordered" evidence="9">
    <location>
        <begin position="679"/>
        <end position="700"/>
    </location>
</feature>
<dbReference type="InterPro" id="IPR006172">
    <property type="entry name" value="DNA-dir_DNA_pol_B"/>
</dbReference>
<dbReference type="GO" id="GO:0003677">
    <property type="term" value="F:DNA binding"/>
    <property type="evidence" value="ECO:0007669"/>
    <property type="project" value="InterPro"/>
</dbReference>
<evidence type="ECO:0000256" key="6">
    <source>
        <dbReference type="ARBA" id="ARBA00022932"/>
    </source>
</evidence>
<evidence type="ECO:0000256" key="8">
    <source>
        <dbReference type="SAM" id="Coils"/>
    </source>
</evidence>
<dbReference type="Proteomes" id="UP000219813">
    <property type="component" value="Chromosome 10"/>
</dbReference>
<name>A0A1D3RJ92_PLAMA</name>
<keyword evidence="4" id="KW-0548">Nucleotidyltransferase</keyword>
<feature type="domain" description="DNA polymerase delta/zeta catalytic subunit N-terminal" evidence="11">
    <location>
        <begin position="66"/>
        <end position="141"/>
    </location>
</feature>
<dbReference type="GO" id="GO:0005634">
    <property type="term" value="C:nucleus"/>
    <property type="evidence" value="ECO:0007669"/>
    <property type="project" value="TreeGrafter"/>
</dbReference>
<dbReference type="GO" id="GO:0016035">
    <property type="term" value="C:zeta DNA polymerase complex"/>
    <property type="evidence" value="ECO:0007669"/>
    <property type="project" value="InterPro"/>
</dbReference>
<feature type="region of interest" description="Disordered" evidence="9">
    <location>
        <begin position="543"/>
        <end position="562"/>
    </location>
</feature>
<dbReference type="PANTHER" id="PTHR45812">
    <property type="entry name" value="DNA POLYMERASE ZETA CATALYTIC SUBUNIT"/>
    <property type="match status" value="1"/>
</dbReference>
<dbReference type="Gene3D" id="3.90.1600.10">
    <property type="entry name" value="Palm domain of DNA polymerase"/>
    <property type="match status" value="2"/>
</dbReference>
<dbReference type="EMBL" id="LT594631">
    <property type="protein sequence ID" value="SCN45251.1"/>
    <property type="molecule type" value="Genomic_DNA"/>
</dbReference>
<comment type="similarity">
    <text evidence="1">Belongs to the DNA polymerase type-B family.</text>
</comment>
<evidence type="ECO:0000256" key="3">
    <source>
        <dbReference type="ARBA" id="ARBA00022679"/>
    </source>
</evidence>
<dbReference type="Gene3D" id="3.30.342.10">
    <property type="entry name" value="DNA Polymerase, chain B, domain 1"/>
    <property type="match status" value="1"/>
</dbReference>
<dbReference type="InterPro" id="IPR043502">
    <property type="entry name" value="DNA/RNA_pol_sf"/>
</dbReference>
<dbReference type="InterPro" id="IPR012337">
    <property type="entry name" value="RNaseH-like_sf"/>
</dbReference>